<dbReference type="InterPro" id="IPR036259">
    <property type="entry name" value="MFS_trans_sf"/>
</dbReference>
<dbReference type="Gene3D" id="1.20.1250.20">
    <property type="entry name" value="MFS general substrate transporter like domains"/>
    <property type="match status" value="1"/>
</dbReference>
<feature type="transmembrane region" description="Helical" evidence="11">
    <location>
        <begin position="263"/>
        <end position="282"/>
    </location>
</feature>
<keyword evidence="4" id="KW-0813">Transport</keyword>
<feature type="transmembrane region" description="Helical" evidence="11">
    <location>
        <begin position="191"/>
        <end position="208"/>
    </location>
</feature>
<dbReference type="GO" id="GO:0015293">
    <property type="term" value="F:symporter activity"/>
    <property type="evidence" value="ECO:0007669"/>
    <property type="project" value="UniProtKB-KW"/>
</dbReference>
<dbReference type="PANTHER" id="PTHR19432:SF79">
    <property type="entry name" value="SUCROSE_H+ SYMPORTER, PLANT, MAJOR FACILITATOR SUPERFAMILY DOMAIN-CONTAINING PROTEIN-RELATED"/>
    <property type="match status" value="1"/>
</dbReference>
<keyword evidence="13" id="KW-1185">Reference proteome</keyword>
<evidence type="ECO:0000256" key="11">
    <source>
        <dbReference type="SAM" id="Phobius"/>
    </source>
</evidence>
<comment type="subcellular location">
    <subcellularLocation>
        <location evidence="1">Membrane</location>
        <topology evidence="1">Multi-pass membrane protein</topology>
    </subcellularLocation>
</comment>
<feature type="region of interest" description="Disordered" evidence="10">
    <location>
        <begin position="123"/>
        <end position="143"/>
    </location>
</feature>
<dbReference type="GO" id="GO:0005886">
    <property type="term" value="C:plasma membrane"/>
    <property type="evidence" value="ECO:0007669"/>
    <property type="project" value="UniProtKB-ARBA"/>
</dbReference>
<dbReference type="SUPFAM" id="SSF103473">
    <property type="entry name" value="MFS general substrate transporter"/>
    <property type="match status" value="1"/>
</dbReference>
<keyword evidence="8 11" id="KW-1133">Transmembrane helix</keyword>
<evidence type="ECO:0000256" key="7">
    <source>
        <dbReference type="ARBA" id="ARBA00022847"/>
    </source>
</evidence>
<evidence type="ECO:0000256" key="5">
    <source>
        <dbReference type="ARBA" id="ARBA00022597"/>
    </source>
</evidence>
<proteinExistence type="inferred from homology"/>
<evidence type="ECO:0000313" key="12">
    <source>
        <dbReference type="EMBL" id="KAL2317575.1"/>
    </source>
</evidence>
<feature type="transmembrane region" description="Helical" evidence="11">
    <location>
        <begin position="406"/>
        <end position="428"/>
    </location>
</feature>
<evidence type="ECO:0000256" key="9">
    <source>
        <dbReference type="ARBA" id="ARBA00023136"/>
    </source>
</evidence>
<feature type="transmembrane region" description="Helical" evidence="11">
    <location>
        <begin position="303"/>
        <end position="321"/>
    </location>
</feature>
<dbReference type="NCBIfam" id="TIGR01301">
    <property type="entry name" value="GPH_sucrose"/>
    <property type="match status" value="1"/>
</dbReference>
<name>A0ABD1L238_9FABA</name>
<evidence type="ECO:0000313" key="13">
    <source>
        <dbReference type="Proteomes" id="UP001603857"/>
    </source>
</evidence>
<feature type="transmembrane region" description="Helical" evidence="11">
    <location>
        <begin position="229"/>
        <end position="251"/>
    </location>
</feature>
<dbReference type="CDD" id="cd17313">
    <property type="entry name" value="MFS_SLC45_SUC"/>
    <property type="match status" value="1"/>
</dbReference>
<reference evidence="12 13" key="1">
    <citation type="submission" date="2024-08" db="EMBL/GenBank/DDBJ databases">
        <title>Insights into the chromosomal genome structure of Flemingia macrophylla.</title>
        <authorList>
            <person name="Ding Y."/>
            <person name="Zhao Y."/>
            <person name="Bi W."/>
            <person name="Wu M."/>
            <person name="Zhao G."/>
            <person name="Gong Y."/>
            <person name="Li W."/>
            <person name="Zhang P."/>
        </authorList>
    </citation>
    <scope>NUCLEOTIDE SEQUENCE [LARGE SCALE GENOMIC DNA]</scope>
    <source>
        <strain evidence="12">DYQJB</strain>
        <tissue evidence="12">Leaf</tissue>
    </source>
</reference>
<keyword evidence="9 11" id="KW-0472">Membrane</keyword>
<feature type="transmembrane region" description="Helical" evidence="11">
    <location>
        <begin position="557"/>
        <end position="574"/>
    </location>
</feature>
<accession>A0ABD1L238</accession>
<comment type="caution">
    <text evidence="12">The sequence shown here is derived from an EMBL/GenBank/DDBJ whole genome shotgun (WGS) entry which is preliminary data.</text>
</comment>
<evidence type="ECO:0000256" key="2">
    <source>
        <dbReference type="ARBA" id="ARBA00004914"/>
    </source>
</evidence>
<dbReference type="EMBL" id="JBGMDY010000011">
    <property type="protein sequence ID" value="KAL2317575.1"/>
    <property type="molecule type" value="Genomic_DNA"/>
</dbReference>
<feature type="transmembrane region" description="Helical" evidence="11">
    <location>
        <begin position="327"/>
        <end position="347"/>
    </location>
</feature>
<keyword evidence="7" id="KW-0769">Symport</keyword>
<dbReference type="Pfam" id="PF07690">
    <property type="entry name" value="MFS_1"/>
    <property type="match status" value="1"/>
</dbReference>
<dbReference type="AlphaFoldDB" id="A0ABD1L238"/>
<comment type="pathway">
    <text evidence="2">Glycan biosynthesis; sucrose metabolism.</text>
</comment>
<feature type="transmembrane region" description="Helical" evidence="11">
    <location>
        <begin position="580"/>
        <end position="599"/>
    </location>
</feature>
<feature type="transmembrane region" description="Helical" evidence="11">
    <location>
        <begin position="487"/>
        <end position="510"/>
    </location>
</feature>
<protein>
    <recommendedName>
        <fullName evidence="14">Sucrose transport protein SUC4</fullName>
    </recommendedName>
</protein>
<evidence type="ECO:0008006" key="14">
    <source>
        <dbReference type="Google" id="ProtNLM"/>
    </source>
</evidence>
<evidence type="ECO:0000256" key="1">
    <source>
        <dbReference type="ARBA" id="ARBA00004141"/>
    </source>
</evidence>
<gene>
    <name evidence="12" type="ORF">Fmac_031451</name>
</gene>
<organism evidence="12 13">
    <name type="scientific">Flemingia macrophylla</name>
    <dbReference type="NCBI Taxonomy" id="520843"/>
    <lineage>
        <taxon>Eukaryota</taxon>
        <taxon>Viridiplantae</taxon>
        <taxon>Streptophyta</taxon>
        <taxon>Embryophyta</taxon>
        <taxon>Tracheophyta</taxon>
        <taxon>Spermatophyta</taxon>
        <taxon>Magnoliopsida</taxon>
        <taxon>eudicotyledons</taxon>
        <taxon>Gunneridae</taxon>
        <taxon>Pentapetalae</taxon>
        <taxon>rosids</taxon>
        <taxon>fabids</taxon>
        <taxon>Fabales</taxon>
        <taxon>Fabaceae</taxon>
        <taxon>Papilionoideae</taxon>
        <taxon>50 kb inversion clade</taxon>
        <taxon>NPAAA clade</taxon>
        <taxon>indigoferoid/millettioid clade</taxon>
        <taxon>Phaseoleae</taxon>
        <taxon>Flemingia</taxon>
    </lineage>
</organism>
<feature type="transmembrane region" description="Helical" evidence="11">
    <location>
        <begin position="522"/>
        <end position="545"/>
    </location>
</feature>
<sequence length="609" mass="66294">MVDVECLHEVLEASIRSLSVAKVIMLVDYYIDLLKDNNFKVSHSALQTLNTKSCTKDVKERMVDVECLHEVLEASIRSLSVAKIIMLVDYYIDLLKDNNFKVSHSALQALNFTTHSCVGSVMPNHREGDRGQQNRGRARASTSAAVRAPVRARVSLRQLLRVASVASGIQFGWALQLSLLTPYVQQLGIPHQWASIIWLCGPVSGLFVQPLVGHMSDRCTSRFGRRRPFILVGAVAIVVAVLIIAFAADIGWLLGDTEANRPAAIAVFVIGFWILDVANNVTQGPCRALLGDLTSKDPRRTRVANAYYSLFMAIGNILGYATGSYSGWYKIFTFALSPACTISCANLKSAFFLDIAFIAVTTYISIMSAHEVPLNSTEAAHAEAGAGESGSAEEAFMWELFGTFKYFSTPVWIILSVTALTWIGWFPFTLFDTDWMGREIYGGDPNQGLVYDSGVRMGALGLLLNSVVLALTSLFMERLCRKRGAGFVWGISNIVMAVCFLAMLILTYVANSMGYVGKDLPPAGIVIAALVIFTILGFPLSDALYVEVTRFSNQLPLVEIIVSLGSGPWDQLFGGGNSPAFVVAAVSALISGLIAVLAIPRSQKTRSRV</sequence>
<evidence type="ECO:0000256" key="10">
    <source>
        <dbReference type="SAM" id="MobiDB-lite"/>
    </source>
</evidence>
<dbReference type="InterPro" id="IPR005989">
    <property type="entry name" value="Suc_symporter_pln"/>
</dbReference>
<evidence type="ECO:0000256" key="3">
    <source>
        <dbReference type="ARBA" id="ARBA00007134"/>
    </source>
</evidence>
<dbReference type="InterPro" id="IPR011701">
    <property type="entry name" value="MFS"/>
</dbReference>
<feature type="transmembrane region" description="Helical" evidence="11">
    <location>
        <begin position="159"/>
        <end position="179"/>
    </location>
</feature>
<dbReference type="PANTHER" id="PTHR19432">
    <property type="entry name" value="SUGAR TRANSPORTER"/>
    <property type="match status" value="1"/>
</dbReference>
<feature type="transmembrane region" description="Helical" evidence="11">
    <location>
        <begin position="455"/>
        <end position="475"/>
    </location>
</feature>
<comment type="similarity">
    <text evidence="3">Belongs to the glycoside-pentoside-hexuronide (GPH) cation symporter transporter (TC 2.A.2.4) family.</text>
</comment>
<evidence type="ECO:0000256" key="6">
    <source>
        <dbReference type="ARBA" id="ARBA00022692"/>
    </source>
</evidence>
<evidence type="ECO:0000256" key="8">
    <source>
        <dbReference type="ARBA" id="ARBA00022989"/>
    </source>
</evidence>
<dbReference type="Proteomes" id="UP001603857">
    <property type="component" value="Unassembled WGS sequence"/>
</dbReference>
<evidence type="ECO:0000256" key="4">
    <source>
        <dbReference type="ARBA" id="ARBA00022448"/>
    </source>
</evidence>
<keyword evidence="6 11" id="KW-0812">Transmembrane</keyword>
<keyword evidence="5" id="KW-0762">Sugar transport</keyword>